<sequence length="162" mass="18661">MDGETITALHGEALSNGAIARWLGVSKHTVALWIKCHDDTGQTLHQLGAGRPRCTMPAQDRAIAAIILNRHFTTAPSTRKELGLACTPQKIRNRHHSHDLHAHIPTKKTHLTEVDMERHLKYELEYAEKPTCFWEDVVYCDEKTFSTDERTTTRVWRRRNER</sequence>
<gene>
    <name evidence="2" type="primary">tc1a-L50</name>
    <name evidence="2" type="ORF">Hamer_G018100</name>
</gene>
<dbReference type="InterPro" id="IPR009057">
    <property type="entry name" value="Homeodomain-like_sf"/>
</dbReference>
<accession>A0A8J5THE7</accession>
<protein>
    <submittedName>
        <fullName evidence="2">Putative Transposable element Tc1 transposase-like 50</fullName>
    </submittedName>
</protein>
<dbReference type="SUPFAM" id="SSF46689">
    <property type="entry name" value="Homeodomain-like"/>
    <property type="match status" value="1"/>
</dbReference>
<dbReference type="Gene3D" id="3.30.420.10">
    <property type="entry name" value="Ribonuclease H-like superfamily/Ribonuclease H"/>
    <property type="match status" value="1"/>
</dbReference>
<evidence type="ECO:0000256" key="1">
    <source>
        <dbReference type="ARBA" id="ARBA00004123"/>
    </source>
</evidence>
<keyword evidence="3" id="KW-1185">Reference proteome</keyword>
<dbReference type="GO" id="GO:0003676">
    <property type="term" value="F:nucleic acid binding"/>
    <property type="evidence" value="ECO:0007669"/>
    <property type="project" value="InterPro"/>
</dbReference>
<dbReference type="EMBL" id="JAHLQT010007025">
    <property type="protein sequence ID" value="KAG7174781.1"/>
    <property type="molecule type" value="Genomic_DNA"/>
</dbReference>
<evidence type="ECO:0000313" key="2">
    <source>
        <dbReference type="EMBL" id="KAG7174781.1"/>
    </source>
</evidence>
<dbReference type="InterPro" id="IPR036397">
    <property type="entry name" value="RNaseH_sf"/>
</dbReference>
<dbReference type="GO" id="GO:0005634">
    <property type="term" value="C:nucleus"/>
    <property type="evidence" value="ECO:0007669"/>
    <property type="project" value="UniProtKB-SubCell"/>
</dbReference>
<comment type="subcellular location">
    <subcellularLocation>
        <location evidence="1">Nucleus</location>
    </subcellularLocation>
</comment>
<dbReference type="Proteomes" id="UP000747542">
    <property type="component" value="Unassembled WGS sequence"/>
</dbReference>
<organism evidence="2 3">
    <name type="scientific">Homarus americanus</name>
    <name type="common">American lobster</name>
    <dbReference type="NCBI Taxonomy" id="6706"/>
    <lineage>
        <taxon>Eukaryota</taxon>
        <taxon>Metazoa</taxon>
        <taxon>Ecdysozoa</taxon>
        <taxon>Arthropoda</taxon>
        <taxon>Crustacea</taxon>
        <taxon>Multicrustacea</taxon>
        <taxon>Malacostraca</taxon>
        <taxon>Eumalacostraca</taxon>
        <taxon>Eucarida</taxon>
        <taxon>Decapoda</taxon>
        <taxon>Pleocyemata</taxon>
        <taxon>Astacidea</taxon>
        <taxon>Nephropoidea</taxon>
        <taxon>Nephropidae</taxon>
        <taxon>Homarus</taxon>
    </lineage>
</organism>
<dbReference type="AlphaFoldDB" id="A0A8J5THE7"/>
<reference evidence="2" key="1">
    <citation type="journal article" date="2021" name="Sci. Adv.">
        <title>The American lobster genome reveals insights on longevity, neural, and immune adaptations.</title>
        <authorList>
            <person name="Polinski J.M."/>
            <person name="Zimin A.V."/>
            <person name="Clark K.F."/>
            <person name="Kohn A.B."/>
            <person name="Sadowski N."/>
            <person name="Timp W."/>
            <person name="Ptitsyn A."/>
            <person name="Khanna P."/>
            <person name="Romanova D.Y."/>
            <person name="Williams P."/>
            <person name="Greenwood S.J."/>
            <person name="Moroz L.L."/>
            <person name="Walt D.R."/>
            <person name="Bodnar A.G."/>
        </authorList>
    </citation>
    <scope>NUCLEOTIDE SEQUENCE</scope>
    <source>
        <strain evidence="2">GMGI-L3</strain>
    </source>
</reference>
<comment type="caution">
    <text evidence="2">The sequence shown here is derived from an EMBL/GenBank/DDBJ whole genome shotgun (WGS) entry which is preliminary data.</text>
</comment>
<name>A0A8J5THE7_HOMAM</name>
<proteinExistence type="predicted"/>
<evidence type="ECO:0000313" key="3">
    <source>
        <dbReference type="Proteomes" id="UP000747542"/>
    </source>
</evidence>